<dbReference type="RefSeq" id="WP_002853024.1">
    <property type="nucleotide sequence ID" value="NZ_ADKM02000130.1"/>
</dbReference>
<dbReference type="Gene3D" id="2.30.110.10">
    <property type="entry name" value="Electron Transport, Fmn-binding Protein, Chain A"/>
    <property type="match status" value="1"/>
</dbReference>
<dbReference type="GO" id="GO:0005506">
    <property type="term" value="F:iron ion binding"/>
    <property type="evidence" value="ECO:0007669"/>
    <property type="project" value="InterPro"/>
</dbReference>
<dbReference type="OrthoDB" id="9799749at2"/>
<evidence type="ECO:0000256" key="1">
    <source>
        <dbReference type="ARBA" id="ARBA00001965"/>
    </source>
</evidence>
<dbReference type="PANTHER" id="PTHR30466:SF1">
    <property type="entry name" value="FMN REDUCTASE (NADH) RUTF"/>
    <property type="match status" value="1"/>
</dbReference>
<sequence>MDMTVMNKISYGLYVLTARCGNQYNGCIINTLSQVTSSPNRVSVTVNKGNFTEYMIRSSGRFNVSMLDETADFSVFTHFGFVSGRWENKFYDYPLTFADNGLPIAEKGACAYICCEVVQTIDLGTHTMFIADVMDGAVMSDNAPMTYAYYHANVKPKPAAKAESKTVGERWVCNICGYIYEGALPADFVCPLCKHGAADFSPIDENGNVIAQKPSAEEKAENSGDAKWVCKVCGYEYEGDLPEDFVCPVCGVGTDEFEKLSYSDPTI</sequence>
<dbReference type="PROSITE" id="PS50903">
    <property type="entry name" value="RUBREDOXIN_LIKE"/>
    <property type="match status" value="2"/>
</dbReference>
<evidence type="ECO:0000259" key="3">
    <source>
        <dbReference type="PROSITE" id="PS50903"/>
    </source>
</evidence>
<keyword evidence="5" id="KW-1185">Reference proteome</keyword>
<dbReference type="Pfam" id="PF21349">
    <property type="entry name" value="RUBY_RBDX"/>
    <property type="match status" value="2"/>
</dbReference>
<comment type="caution">
    <text evidence="4">The sequence shown here is derived from an EMBL/GenBank/DDBJ whole genome shotgun (WGS) entry which is preliminary data.</text>
</comment>
<dbReference type="SUPFAM" id="SSF50475">
    <property type="entry name" value="FMN-binding split barrel"/>
    <property type="match status" value="1"/>
</dbReference>
<dbReference type="Gene3D" id="2.20.28.10">
    <property type="match status" value="2"/>
</dbReference>
<dbReference type="EMBL" id="ADKM02000130">
    <property type="protein sequence ID" value="EGC01452.1"/>
    <property type="molecule type" value="Genomic_DNA"/>
</dbReference>
<dbReference type="eggNOG" id="COG1853">
    <property type="taxonomic scope" value="Bacteria"/>
</dbReference>
<dbReference type="AlphaFoldDB" id="E9SHB8"/>
<dbReference type="Proteomes" id="UP000004259">
    <property type="component" value="Unassembled WGS sequence"/>
</dbReference>
<evidence type="ECO:0000313" key="5">
    <source>
        <dbReference type="Proteomes" id="UP000004259"/>
    </source>
</evidence>
<comment type="cofactor">
    <cofactor evidence="1">
        <name>Fe(3+)</name>
        <dbReference type="ChEBI" id="CHEBI:29034"/>
    </cofactor>
</comment>
<reference evidence="4 5" key="1">
    <citation type="submission" date="2011-02" db="EMBL/GenBank/DDBJ databases">
        <authorList>
            <person name="Nelson K.E."/>
            <person name="Sutton G."/>
            <person name="Torralba M."/>
            <person name="Durkin S."/>
            <person name="Harkins D."/>
            <person name="Montgomery R."/>
            <person name="Ziemer C."/>
            <person name="Klaassens E."/>
            <person name="Ocuiv P."/>
            <person name="Morrison M."/>
        </authorList>
    </citation>
    <scope>NUCLEOTIDE SEQUENCE [LARGE SCALE GENOMIC DNA]</scope>
    <source>
        <strain evidence="4 5">8</strain>
    </source>
</reference>
<feature type="domain" description="Rubredoxin-like" evidence="3">
    <location>
        <begin position="168"/>
        <end position="203"/>
    </location>
</feature>
<dbReference type="Pfam" id="PF01613">
    <property type="entry name" value="Flavin_Reduct"/>
    <property type="match status" value="1"/>
</dbReference>
<dbReference type="InterPro" id="IPR050268">
    <property type="entry name" value="NADH-dep_flavin_reductase"/>
</dbReference>
<evidence type="ECO:0000256" key="2">
    <source>
        <dbReference type="ARBA" id="ARBA00023002"/>
    </source>
</evidence>
<proteinExistence type="predicted"/>
<dbReference type="InterPro" id="IPR024934">
    <property type="entry name" value="Rubredoxin-like_dom"/>
</dbReference>
<name>E9SHB8_RUMAL</name>
<dbReference type="InterPro" id="IPR012349">
    <property type="entry name" value="Split_barrel_FMN-bd"/>
</dbReference>
<dbReference type="CDD" id="cd00350">
    <property type="entry name" value="rubredoxin_like"/>
    <property type="match status" value="2"/>
</dbReference>
<protein>
    <submittedName>
        <fullName evidence="4">Rubredoxin</fullName>
    </submittedName>
</protein>
<dbReference type="GO" id="GO:0042602">
    <property type="term" value="F:riboflavin reductase (NADPH) activity"/>
    <property type="evidence" value="ECO:0007669"/>
    <property type="project" value="TreeGrafter"/>
</dbReference>
<organism evidence="4 5">
    <name type="scientific">Ruminococcus albus 8</name>
    <dbReference type="NCBI Taxonomy" id="246199"/>
    <lineage>
        <taxon>Bacteria</taxon>
        <taxon>Bacillati</taxon>
        <taxon>Bacillota</taxon>
        <taxon>Clostridia</taxon>
        <taxon>Eubacteriales</taxon>
        <taxon>Oscillospiraceae</taxon>
        <taxon>Ruminococcus</taxon>
    </lineage>
</organism>
<dbReference type="eggNOG" id="COG1592">
    <property type="taxonomic scope" value="Bacteria"/>
</dbReference>
<feature type="domain" description="Rubredoxin-like" evidence="3">
    <location>
        <begin position="225"/>
        <end position="260"/>
    </location>
</feature>
<dbReference type="SMART" id="SM00903">
    <property type="entry name" value="Flavin_Reduct"/>
    <property type="match status" value="1"/>
</dbReference>
<evidence type="ECO:0000313" key="4">
    <source>
        <dbReference type="EMBL" id="EGC01452.1"/>
    </source>
</evidence>
<keyword evidence="2" id="KW-0560">Oxidoreductase</keyword>
<dbReference type="SUPFAM" id="SSF57802">
    <property type="entry name" value="Rubredoxin-like"/>
    <property type="match status" value="2"/>
</dbReference>
<gene>
    <name evidence="4" type="ORF">CUS_7646</name>
</gene>
<dbReference type="STRING" id="246199.CUS_7646"/>
<dbReference type="PANTHER" id="PTHR30466">
    <property type="entry name" value="FLAVIN REDUCTASE"/>
    <property type="match status" value="1"/>
</dbReference>
<dbReference type="GO" id="GO:0010181">
    <property type="term" value="F:FMN binding"/>
    <property type="evidence" value="ECO:0007669"/>
    <property type="project" value="InterPro"/>
</dbReference>
<accession>E9SHB8</accession>
<dbReference type="InterPro" id="IPR002563">
    <property type="entry name" value="Flavin_Rdtase-like_dom"/>
</dbReference>
<dbReference type="InterPro" id="IPR048574">
    <property type="entry name" value="RUBY_RBDX"/>
</dbReference>